<proteinExistence type="predicted"/>
<gene>
    <name evidence="2" type="ORF">VSS37_06575</name>
</gene>
<feature type="signal peptide" evidence="1">
    <location>
        <begin position="1"/>
        <end position="21"/>
    </location>
</feature>
<dbReference type="Proteomes" id="UP001308005">
    <property type="component" value="Unassembled WGS sequence"/>
</dbReference>
<dbReference type="RefSeq" id="WP_324693994.1">
    <property type="nucleotide sequence ID" value="NZ_JAYMYJ010000047.1"/>
</dbReference>
<dbReference type="Pfam" id="PF14559">
    <property type="entry name" value="TPR_19"/>
    <property type="match status" value="1"/>
</dbReference>
<dbReference type="EMBL" id="JAYMYJ010000047">
    <property type="protein sequence ID" value="MEB4590636.1"/>
    <property type="molecule type" value="Genomic_DNA"/>
</dbReference>
<reference evidence="3" key="1">
    <citation type="submission" date="2023-07" db="EMBL/GenBank/DDBJ databases">
        <title>The carbon used by Thiothrix.</title>
        <authorList>
            <person name="Chen L."/>
        </authorList>
    </citation>
    <scope>NUCLEOTIDE SEQUENCE [LARGE SCALE GENOMIC DNA]</scope>
</reference>
<keyword evidence="3" id="KW-1185">Reference proteome</keyword>
<dbReference type="Gene3D" id="1.25.40.10">
    <property type="entry name" value="Tetratricopeptide repeat domain"/>
    <property type="match status" value="1"/>
</dbReference>
<dbReference type="SUPFAM" id="SSF48452">
    <property type="entry name" value="TPR-like"/>
    <property type="match status" value="1"/>
</dbReference>
<comment type="caution">
    <text evidence="2">The sequence shown here is derived from an EMBL/GenBank/DDBJ whole genome shotgun (WGS) entry which is preliminary data.</text>
</comment>
<dbReference type="InterPro" id="IPR011990">
    <property type="entry name" value="TPR-like_helical_dom_sf"/>
</dbReference>
<organism evidence="2 3">
    <name type="scientific">Candidatus Thiothrix phosphatis</name>
    <dbReference type="NCBI Taxonomy" id="3112415"/>
    <lineage>
        <taxon>Bacteria</taxon>
        <taxon>Pseudomonadati</taxon>
        <taxon>Pseudomonadota</taxon>
        <taxon>Gammaproteobacteria</taxon>
        <taxon>Thiotrichales</taxon>
        <taxon>Thiotrichaceae</taxon>
        <taxon>Thiothrix</taxon>
    </lineage>
</organism>
<feature type="chain" id="PRO_5045451662" evidence="1">
    <location>
        <begin position="22"/>
        <end position="216"/>
    </location>
</feature>
<sequence length="216" mass="23664">MKLTQTIISLSLLAATIPTFASTDTDVLKLQQEWDRIKYQVADKDAKLQAIHELEKTAAQTVAANPNSVEPVIWEGIILSTDAGIVKSMSALGTVKKAKTLLEQAIQTNPGAMNGSAQASLGVLYYQVPGWPVSFGDDKKAEQYLKQALQIGPNDIDNNYFYGDFLLRAKRYNEAETYLNAALKAPARPNRQIADAGRRQEIKLALAEAQKNLASK</sequence>
<evidence type="ECO:0000256" key="1">
    <source>
        <dbReference type="SAM" id="SignalP"/>
    </source>
</evidence>
<evidence type="ECO:0000313" key="3">
    <source>
        <dbReference type="Proteomes" id="UP001308005"/>
    </source>
</evidence>
<name>A0ABU6CUW9_9GAMM</name>
<accession>A0ABU6CUW9</accession>
<evidence type="ECO:0000313" key="2">
    <source>
        <dbReference type="EMBL" id="MEB4590636.1"/>
    </source>
</evidence>
<protein>
    <submittedName>
        <fullName evidence="2">Tetratricopeptide repeat protein</fullName>
    </submittedName>
</protein>
<keyword evidence="1" id="KW-0732">Signal</keyword>